<feature type="transmembrane region" description="Helical" evidence="7">
    <location>
        <begin position="217"/>
        <end position="235"/>
    </location>
</feature>
<dbReference type="PANTHER" id="PTHR42751:SF3">
    <property type="entry name" value="SODIUM_GLUTAMATE SYMPORTER"/>
    <property type="match status" value="1"/>
</dbReference>
<dbReference type="InterPro" id="IPR006153">
    <property type="entry name" value="Cation/H_exchanger_TM"/>
</dbReference>
<comment type="subcellular location">
    <subcellularLocation>
        <location evidence="1">Membrane</location>
        <topology evidence="1">Multi-pass membrane protein</topology>
    </subcellularLocation>
</comment>
<feature type="transmembrane region" description="Helical" evidence="7">
    <location>
        <begin position="328"/>
        <end position="349"/>
    </location>
</feature>
<feature type="non-terminal residue" evidence="9">
    <location>
        <position position="498"/>
    </location>
</feature>
<dbReference type="InterPro" id="IPR038770">
    <property type="entry name" value="Na+/solute_symporter_sf"/>
</dbReference>
<comment type="caution">
    <text evidence="9">The sequence shown here is derived from an EMBL/GenBank/DDBJ whole genome shotgun (WGS) entry which is preliminary data.</text>
</comment>
<feature type="transmembrane region" description="Helical" evidence="7">
    <location>
        <begin position="6"/>
        <end position="24"/>
    </location>
</feature>
<evidence type="ECO:0000259" key="8">
    <source>
        <dbReference type="PROSITE" id="PS51201"/>
    </source>
</evidence>
<evidence type="ECO:0000256" key="2">
    <source>
        <dbReference type="ARBA" id="ARBA00005551"/>
    </source>
</evidence>
<dbReference type="Pfam" id="PF02254">
    <property type="entry name" value="TrkA_N"/>
    <property type="match status" value="1"/>
</dbReference>
<feature type="transmembrane region" description="Helical" evidence="7">
    <location>
        <begin position="183"/>
        <end position="205"/>
    </location>
</feature>
<dbReference type="PANTHER" id="PTHR42751">
    <property type="entry name" value="SODIUM/HYDROGEN EXCHANGER FAMILY/TRKA DOMAIN PROTEIN"/>
    <property type="match status" value="1"/>
</dbReference>
<feature type="domain" description="RCK N-terminal" evidence="8">
    <location>
        <begin position="411"/>
        <end position="498"/>
    </location>
</feature>
<organism evidence="9">
    <name type="scientific">mine drainage metagenome</name>
    <dbReference type="NCBI Taxonomy" id="410659"/>
    <lineage>
        <taxon>unclassified sequences</taxon>
        <taxon>metagenomes</taxon>
        <taxon>ecological metagenomes</taxon>
    </lineage>
</organism>
<keyword evidence="3" id="KW-0813">Transport</keyword>
<sequence length="498" mass="53802">MIFNPVLLSLVVLLAVAVTLSAVFRRLTLPLIPAYVLAGILLGPHGLAWLADTADVRTFARWGVILLLFTLGLEFSPTRLREIRKNSLILALTLIGVQAGVGCILIRMLGWSWPLVVFLGFVLSLSSTVLVARQLSEQGELALPHGRLTLALSLLQDLLAVPLFMLAPVWLGRYGTGESWGTFAGVLARGTLVVVLLWMVGRGVVDRLFREVAKRKAAELFTLSVLLVTVTAAMLTQAIGMSAVLGAFLAGMILGGTEFRHQVEADIRPFRDVLLGLFFVSIGMLFHPAVLIRYGGVVGVGIAVVLVIKILTTAGISRMLGRDRETAWRAAFVLSPVGEFGLALMAFVPLSVWPDQNDGEIVLGIIIGSLLAGTVLIRFNRSLFHWIHARTVKAGEQSSEGLAPPDPTSFRDQVILCGYGRVGQNLARFLEQNGIPFVALDLDLARVRAAHQAGDPVYYGDATDLSLLEGVGLMYARALVIAYQDVQVSLKILSCRPA</sequence>
<feature type="transmembrane region" description="Helical" evidence="7">
    <location>
        <begin position="148"/>
        <end position="171"/>
    </location>
</feature>
<proteinExistence type="inferred from homology"/>
<dbReference type="PROSITE" id="PS51201">
    <property type="entry name" value="RCK_N"/>
    <property type="match status" value="1"/>
</dbReference>
<dbReference type="Pfam" id="PF00999">
    <property type="entry name" value="Na_H_Exchanger"/>
    <property type="match status" value="1"/>
</dbReference>
<keyword evidence="6 7" id="KW-0472">Membrane</keyword>
<keyword evidence="4 7" id="KW-0812">Transmembrane</keyword>
<feature type="transmembrane region" description="Helical" evidence="7">
    <location>
        <begin position="297"/>
        <end position="316"/>
    </location>
</feature>
<evidence type="ECO:0000256" key="6">
    <source>
        <dbReference type="ARBA" id="ARBA00023136"/>
    </source>
</evidence>
<dbReference type="Gene3D" id="1.20.1530.20">
    <property type="match status" value="1"/>
</dbReference>
<dbReference type="GO" id="GO:0006813">
    <property type="term" value="P:potassium ion transport"/>
    <property type="evidence" value="ECO:0007669"/>
    <property type="project" value="InterPro"/>
</dbReference>
<feature type="transmembrane region" description="Helical" evidence="7">
    <location>
        <begin position="59"/>
        <end position="76"/>
    </location>
</feature>
<feature type="transmembrane region" description="Helical" evidence="7">
    <location>
        <begin position="115"/>
        <end position="136"/>
    </location>
</feature>
<dbReference type="Gene3D" id="3.40.50.720">
    <property type="entry name" value="NAD(P)-binding Rossmann-like Domain"/>
    <property type="match status" value="1"/>
</dbReference>
<dbReference type="InterPro" id="IPR036291">
    <property type="entry name" value="NAD(P)-bd_dom_sf"/>
</dbReference>
<feature type="transmembrane region" description="Helical" evidence="7">
    <location>
        <begin position="31"/>
        <end position="47"/>
    </location>
</feature>
<dbReference type="GO" id="GO:0015297">
    <property type="term" value="F:antiporter activity"/>
    <property type="evidence" value="ECO:0007669"/>
    <property type="project" value="InterPro"/>
</dbReference>
<evidence type="ECO:0000256" key="4">
    <source>
        <dbReference type="ARBA" id="ARBA00022692"/>
    </source>
</evidence>
<dbReference type="EMBL" id="AUZY01006736">
    <property type="protein sequence ID" value="EQD53432.1"/>
    <property type="molecule type" value="Genomic_DNA"/>
</dbReference>
<reference evidence="9" key="1">
    <citation type="submission" date="2013-08" db="EMBL/GenBank/DDBJ databases">
        <authorList>
            <person name="Mendez C."/>
            <person name="Richter M."/>
            <person name="Ferrer M."/>
            <person name="Sanchez J."/>
        </authorList>
    </citation>
    <scope>NUCLEOTIDE SEQUENCE</scope>
</reference>
<dbReference type="AlphaFoldDB" id="T1A8U3"/>
<dbReference type="GO" id="GO:0016020">
    <property type="term" value="C:membrane"/>
    <property type="evidence" value="ECO:0007669"/>
    <property type="project" value="UniProtKB-SubCell"/>
</dbReference>
<dbReference type="SUPFAM" id="SSF51735">
    <property type="entry name" value="NAD(P)-binding Rossmann-fold domains"/>
    <property type="match status" value="1"/>
</dbReference>
<protein>
    <submittedName>
        <fullName evidence="9">Cation/H+ exchanger</fullName>
    </submittedName>
</protein>
<evidence type="ECO:0000256" key="5">
    <source>
        <dbReference type="ARBA" id="ARBA00022989"/>
    </source>
</evidence>
<dbReference type="InterPro" id="IPR003148">
    <property type="entry name" value="RCK_N"/>
</dbReference>
<comment type="similarity">
    <text evidence="2">Belongs to the monovalent cation:proton antiporter 2 (CPA2) transporter (TC 2.A.37) family.</text>
</comment>
<gene>
    <name evidence="9" type="ORF">B1B_10248</name>
</gene>
<evidence type="ECO:0000256" key="3">
    <source>
        <dbReference type="ARBA" id="ARBA00022448"/>
    </source>
</evidence>
<name>T1A8U3_9ZZZZ</name>
<dbReference type="GO" id="GO:1902600">
    <property type="term" value="P:proton transmembrane transport"/>
    <property type="evidence" value="ECO:0007669"/>
    <property type="project" value="InterPro"/>
</dbReference>
<evidence type="ECO:0000256" key="1">
    <source>
        <dbReference type="ARBA" id="ARBA00004141"/>
    </source>
</evidence>
<reference evidence="9" key="2">
    <citation type="journal article" date="2014" name="ISME J.">
        <title>Microbial stratification in low pH oxic and suboxic macroscopic growths along an acid mine drainage.</title>
        <authorList>
            <person name="Mendez-Garcia C."/>
            <person name="Mesa V."/>
            <person name="Sprenger R.R."/>
            <person name="Richter M."/>
            <person name="Diez M.S."/>
            <person name="Solano J."/>
            <person name="Bargiela R."/>
            <person name="Golyshina O.V."/>
            <person name="Manteca A."/>
            <person name="Ramos J.L."/>
            <person name="Gallego J.R."/>
            <person name="Llorente I."/>
            <person name="Martins Dos Santos V.A."/>
            <person name="Jensen O.N."/>
            <person name="Pelaez A.I."/>
            <person name="Sanchez J."/>
            <person name="Ferrer M."/>
        </authorList>
    </citation>
    <scope>NUCLEOTIDE SEQUENCE</scope>
</reference>
<evidence type="ECO:0000313" key="9">
    <source>
        <dbReference type="EMBL" id="EQD53432.1"/>
    </source>
</evidence>
<keyword evidence="5 7" id="KW-1133">Transmembrane helix</keyword>
<evidence type="ECO:0000256" key="7">
    <source>
        <dbReference type="SAM" id="Phobius"/>
    </source>
</evidence>
<feature type="transmembrane region" description="Helical" evidence="7">
    <location>
        <begin position="88"/>
        <end position="109"/>
    </location>
</feature>
<accession>T1A8U3</accession>
<feature type="transmembrane region" description="Helical" evidence="7">
    <location>
        <begin position="241"/>
        <end position="261"/>
    </location>
</feature>
<feature type="transmembrane region" description="Helical" evidence="7">
    <location>
        <begin position="361"/>
        <end position="380"/>
    </location>
</feature>
<feature type="transmembrane region" description="Helical" evidence="7">
    <location>
        <begin position="273"/>
        <end position="291"/>
    </location>
</feature>